<feature type="repeat" description="TPR" evidence="3">
    <location>
        <begin position="110"/>
        <end position="143"/>
    </location>
</feature>
<dbReference type="Pfam" id="PF13424">
    <property type="entry name" value="TPR_12"/>
    <property type="match status" value="1"/>
</dbReference>
<dbReference type="Gene3D" id="1.25.40.10">
    <property type="entry name" value="Tetratricopeptide repeat domain"/>
    <property type="match status" value="3"/>
</dbReference>
<evidence type="ECO:0000256" key="2">
    <source>
        <dbReference type="ARBA" id="ARBA00022803"/>
    </source>
</evidence>
<accession>A0AA49Q011</accession>
<evidence type="ECO:0000259" key="5">
    <source>
        <dbReference type="Pfam" id="PF12770"/>
    </source>
</evidence>
<dbReference type="InterPro" id="IPR011990">
    <property type="entry name" value="TPR-like_helical_dom_sf"/>
</dbReference>
<dbReference type="InterPro" id="IPR024983">
    <property type="entry name" value="CHAT_dom"/>
</dbReference>
<name>A0AA49Q011_9BACT</name>
<dbReference type="EMBL" id="CP120682">
    <property type="protein sequence ID" value="WKN40086.1"/>
    <property type="molecule type" value="Genomic_DNA"/>
</dbReference>
<dbReference type="Pfam" id="PF12770">
    <property type="entry name" value="CHAT"/>
    <property type="match status" value="1"/>
</dbReference>
<keyword evidence="2 3" id="KW-0802">TPR repeat</keyword>
<dbReference type="SUPFAM" id="SSF48452">
    <property type="entry name" value="TPR-like"/>
    <property type="match status" value="3"/>
</dbReference>
<dbReference type="PANTHER" id="PTHR45641">
    <property type="entry name" value="TETRATRICOPEPTIDE REPEAT PROTEIN (AFU_ORTHOLOGUE AFUA_6G03870)"/>
    <property type="match status" value="1"/>
</dbReference>
<evidence type="ECO:0000256" key="1">
    <source>
        <dbReference type="ARBA" id="ARBA00022737"/>
    </source>
</evidence>
<evidence type="ECO:0000256" key="4">
    <source>
        <dbReference type="SAM" id="Phobius"/>
    </source>
</evidence>
<keyword evidence="4" id="KW-1133">Transmembrane helix</keyword>
<dbReference type="Pfam" id="PF13432">
    <property type="entry name" value="TPR_16"/>
    <property type="match status" value="1"/>
</dbReference>
<organism evidence="6">
    <name type="scientific">Roseihalotalea indica</name>
    <dbReference type="NCBI Taxonomy" id="2867963"/>
    <lineage>
        <taxon>Bacteria</taxon>
        <taxon>Pseudomonadati</taxon>
        <taxon>Bacteroidota</taxon>
        <taxon>Cytophagia</taxon>
        <taxon>Cytophagales</taxon>
        <taxon>Catalimonadaceae</taxon>
        <taxon>Roseihalotalea</taxon>
    </lineage>
</organism>
<protein>
    <submittedName>
        <fullName evidence="6">CHAT domain-containing protein</fullName>
    </submittedName>
</protein>
<proteinExistence type="predicted"/>
<sequence>MRKLGGHKIVLIIVALVSFFGFIIQSKAQQNPRPTIADSLYQQGNFAEAAQAYHALVQQWKVLSKIDSAHYYQLREAKSYIQQYEYQKARTLLQAILPPQSSLPNAALLSQVYHEIGYTYLGEDDFQQALEFSEKSIATEEGRAQPDTFQLAKYYEIKGFMLMQMGDYAAAEQWATTAHQLRKAVLEPMDKELGYSANTLYIILDALGKMYEADTVLSEAWTVLNHNLPEDHPHIAIVANNYSTHLLALGEPQRAKDYLLRAIASNKKGARYYPLAGNYVNLGMLYMNLSENKTAESYYQQAWSIIDTLVDYPDYDRANIKDALGAVYYNESRLEEADSMFREAFKEKQDLYETKSAEIAQSLYNMGLIARERKDWSAAEMYFSQAGDIRAQVFGINHPKRADALAELAEIAWDTDQPAEALKLFKHSLDIYRQSFGLSHPHSLEDLFRLVEVYTELDQLDSAQHYLRLAWGGMSGQDQPITDLTALDTLTIRRYTPFVLSLANAHLKLLVNQGDALSAGERQTVYQVFRTVHAWLPTFLSLFNDASLWESVADQVQDFYRQSAVLAHRALNTPDSEPEVWQAQLLNCIQASRGATIQAAFKDRQAIQFAGVPDSLVQQGQVLKQQLQFALARQQSAEEEEDPLQNSQQQLSILQSWQELQQLLQQKYPQYYQSRFETPTVDIEKVLQTLKDEDYTVLAYFNLDTALLAVRIQPEALTSSWLAMPVGWQDSLQTYQQLLQRQRDLPRQSRLGYSLYQQLWEPIGLSPKAPIKILADGPLFYLNFETLLTQEPAEKASATTWPWLIKDFCVYYGHTLPGTTSQPSGSKGELLGVAPGFSQSLKETYLNSLPPGQAPDSVFLRWLRTPWSTSFVQQFQEKGWGEALTEQTATEKIFQQEAPRATILHFGTHARLENDKPLYSFLALTPDPTTQEDGYLYTYELYNEPLKAQLAVLTACETGLGNYRRGEGVLSLAHAFRYAGCPSVIYSLWSIDDQQSNQIAALFYENLQEDMSVAEALRAAKLKYLETAEGSLQSPYYWGGLVLTGDDQSVRLSSSTLSPWMIGGASVVLLIALLIIATRLIRRSTVS</sequence>
<dbReference type="PROSITE" id="PS50005">
    <property type="entry name" value="TPR"/>
    <property type="match status" value="1"/>
</dbReference>
<feature type="transmembrane region" description="Helical" evidence="4">
    <location>
        <begin position="1060"/>
        <end position="1081"/>
    </location>
</feature>
<dbReference type="AlphaFoldDB" id="A0AA49Q011"/>
<keyword evidence="4" id="KW-0812">Transmembrane</keyword>
<dbReference type="PANTHER" id="PTHR45641:SF19">
    <property type="entry name" value="NEPHROCYSTIN-3"/>
    <property type="match status" value="1"/>
</dbReference>
<evidence type="ECO:0000256" key="3">
    <source>
        <dbReference type="PROSITE-ProRule" id="PRU00339"/>
    </source>
</evidence>
<dbReference type="InterPro" id="IPR019734">
    <property type="entry name" value="TPR_rpt"/>
</dbReference>
<dbReference type="Pfam" id="PF13181">
    <property type="entry name" value="TPR_8"/>
    <property type="match status" value="2"/>
</dbReference>
<reference evidence="6" key="1">
    <citation type="journal article" date="2023" name="Comput. Struct. Biotechnol. J.">
        <title>Discovery of a novel marine Bacteroidetes with a rich repertoire of carbohydrate-active enzymes.</title>
        <authorList>
            <person name="Chen B."/>
            <person name="Liu G."/>
            <person name="Chen Q."/>
            <person name="Wang H."/>
            <person name="Liu L."/>
            <person name="Tang K."/>
        </authorList>
    </citation>
    <scope>NUCLEOTIDE SEQUENCE</scope>
    <source>
        <strain evidence="6">TK19036</strain>
    </source>
</reference>
<gene>
    <name evidence="6" type="ORF">K4G66_15435</name>
</gene>
<evidence type="ECO:0000313" key="6">
    <source>
        <dbReference type="EMBL" id="WKN40086.1"/>
    </source>
</evidence>
<keyword evidence="4" id="KW-0472">Membrane</keyword>
<keyword evidence="1" id="KW-0677">Repeat</keyword>
<dbReference type="SMART" id="SM00028">
    <property type="entry name" value="TPR"/>
    <property type="match status" value="6"/>
</dbReference>
<feature type="domain" description="CHAT" evidence="5">
    <location>
        <begin position="751"/>
        <end position="1046"/>
    </location>
</feature>
<reference evidence="6" key="2">
    <citation type="journal article" date="2024" name="Antonie Van Leeuwenhoek">
        <title>Roseihalotalea indica gen. nov., sp. nov., a halophilic Bacteroidetes from mesopelagic Southwest Indian Ocean with higher carbohydrate metabolic potential.</title>
        <authorList>
            <person name="Chen B."/>
            <person name="Zhang M."/>
            <person name="Lin D."/>
            <person name="Ye J."/>
            <person name="Tang K."/>
        </authorList>
    </citation>
    <scope>NUCLEOTIDE SEQUENCE</scope>
    <source>
        <strain evidence="6">TK19036</strain>
    </source>
</reference>